<sequence length="548" mass="62538">MFYLILLFILGIISYVVYKKHSRSVKVSSDVPQYDHAIIMGGSIGGMITAAYLSKYFKRITIIESDDVVSDTLLKSTPQDILDYRCRLESPTSLGRSGVSQIYQLHVLEGEGYNILIELFPHLKDKLLNTYGVRTYSLKTELRFEANGQLLNKNLTEDLFWLCIDRFTLEIVLRQELCIKFPDKIEWKSNSRVTNLIADRPMNIVKGVTYRCKHNVGSPSCDLYGDFIVDCTGRNSSSTKWLKEEFDLIVPTEQMHYGGGYVTFIGERFKTGDPIIDSMAIGGCTVNAPTRNTGIYVSPIRTIKTTGDNSSGILSTLGCHCVNSEFPPSDSYENLLEWAKDYLPSEYYTMLKSTKVIGPLVPYRRAINERKFVKSLGNKWPQNFILLGDTLCTFNPQYGQGMTHACRLARELNKIFNENYHQLKDISYIFNRRASPISEGCWLVSTANDWKTPTLKVIKTDQNGKVQVYQRDNDSTTNTNSTDSKMQTPLMIRFLQWYNFWFLQCASKSGRMSTDFLRVINQHSSPFSLLKPNNLLAVCHAAFMSYFH</sequence>
<dbReference type="EMBL" id="CAJNRF010006338">
    <property type="protein sequence ID" value="CAF2080277.1"/>
    <property type="molecule type" value="Genomic_DNA"/>
</dbReference>
<evidence type="ECO:0000313" key="2">
    <source>
        <dbReference type="Proteomes" id="UP000663856"/>
    </source>
</evidence>
<organism evidence="1 2">
    <name type="scientific">Rotaria magnacalcarata</name>
    <dbReference type="NCBI Taxonomy" id="392030"/>
    <lineage>
        <taxon>Eukaryota</taxon>
        <taxon>Metazoa</taxon>
        <taxon>Spiralia</taxon>
        <taxon>Gnathifera</taxon>
        <taxon>Rotifera</taxon>
        <taxon>Eurotatoria</taxon>
        <taxon>Bdelloidea</taxon>
        <taxon>Philodinida</taxon>
        <taxon>Philodinidae</taxon>
        <taxon>Rotaria</taxon>
    </lineage>
</organism>
<accession>A0A816SE15</accession>
<proteinExistence type="predicted"/>
<name>A0A816SE15_9BILA</name>
<dbReference type="Gene3D" id="3.50.50.60">
    <property type="entry name" value="FAD/NAD(P)-binding domain"/>
    <property type="match status" value="1"/>
</dbReference>
<dbReference type="SUPFAM" id="SSF51905">
    <property type="entry name" value="FAD/NAD(P)-binding domain"/>
    <property type="match status" value="1"/>
</dbReference>
<comment type="caution">
    <text evidence="1">The sequence shown here is derived from an EMBL/GenBank/DDBJ whole genome shotgun (WGS) entry which is preliminary data.</text>
</comment>
<evidence type="ECO:0000313" key="1">
    <source>
        <dbReference type="EMBL" id="CAF2080277.1"/>
    </source>
</evidence>
<gene>
    <name evidence="1" type="ORF">WKI299_LOCUS16031</name>
</gene>
<dbReference type="InterPro" id="IPR036188">
    <property type="entry name" value="FAD/NAD-bd_sf"/>
</dbReference>
<dbReference type="Proteomes" id="UP000663856">
    <property type="component" value="Unassembled WGS sequence"/>
</dbReference>
<reference evidence="1" key="1">
    <citation type="submission" date="2021-02" db="EMBL/GenBank/DDBJ databases">
        <authorList>
            <person name="Nowell W R."/>
        </authorList>
    </citation>
    <scope>NUCLEOTIDE SEQUENCE</scope>
</reference>
<protein>
    <submittedName>
        <fullName evidence="1">Uncharacterized protein</fullName>
    </submittedName>
</protein>
<dbReference type="AlphaFoldDB" id="A0A816SE15"/>